<reference evidence="1 2" key="1">
    <citation type="journal article" date="2022" name="Hortic Res">
        <title>A haplotype resolved chromosomal level avocado genome allows analysis of novel avocado genes.</title>
        <authorList>
            <person name="Nath O."/>
            <person name="Fletcher S.J."/>
            <person name="Hayward A."/>
            <person name="Shaw L.M."/>
            <person name="Masouleh A.K."/>
            <person name="Furtado A."/>
            <person name="Henry R.J."/>
            <person name="Mitter N."/>
        </authorList>
    </citation>
    <scope>NUCLEOTIDE SEQUENCE [LARGE SCALE GENOMIC DNA]</scope>
    <source>
        <strain evidence="2">cv. Hass</strain>
    </source>
</reference>
<accession>A0ACC2KQV3</accession>
<proteinExistence type="predicted"/>
<name>A0ACC2KQV3_PERAE</name>
<organism evidence="1 2">
    <name type="scientific">Persea americana</name>
    <name type="common">Avocado</name>
    <dbReference type="NCBI Taxonomy" id="3435"/>
    <lineage>
        <taxon>Eukaryota</taxon>
        <taxon>Viridiplantae</taxon>
        <taxon>Streptophyta</taxon>
        <taxon>Embryophyta</taxon>
        <taxon>Tracheophyta</taxon>
        <taxon>Spermatophyta</taxon>
        <taxon>Magnoliopsida</taxon>
        <taxon>Magnoliidae</taxon>
        <taxon>Laurales</taxon>
        <taxon>Lauraceae</taxon>
        <taxon>Persea</taxon>
    </lineage>
</organism>
<comment type="caution">
    <text evidence="1">The sequence shown here is derived from an EMBL/GenBank/DDBJ whole genome shotgun (WGS) entry which is preliminary data.</text>
</comment>
<dbReference type="Proteomes" id="UP001234297">
    <property type="component" value="Chromosome 10"/>
</dbReference>
<keyword evidence="2" id="KW-1185">Reference proteome</keyword>
<evidence type="ECO:0000313" key="2">
    <source>
        <dbReference type="Proteomes" id="UP001234297"/>
    </source>
</evidence>
<protein>
    <submittedName>
        <fullName evidence="1">Uncharacterized protein</fullName>
    </submittedName>
</protein>
<dbReference type="EMBL" id="CM056818">
    <property type="protein sequence ID" value="KAJ8623543.1"/>
    <property type="molecule type" value="Genomic_DNA"/>
</dbReference>
<evidence type="ECO:0000313" key="1">
    <source>
        <dbReference type="EMBL" id="KAJ8623543.1"/>
    </source>
</evidence>
<sequence>MQGLTEAPLQRVANFFTPYNVVSRASVAMNLFYKSAGMHKWECYFNGTALIVQDDPCKHPILISTGSPLMGLT</sequence>
<gene>
    <name evidence="1" type="ORF">MRB53_032072</name>
</gene>